<dbReference type="GO" id="GO:0016829">
    <property type="term" value="F:lyase activity"/>
    <property type="evidence" value="ECO:0007669"/>
    <property type="project" value="UniProtKB-KW"/>
</dbReference>
<dbReference type="InterPro" id="IPR001753">
    <property type="entry name" value="Enoyl-CoA_hydra/iso"/>
</dbReference>
<accession>A0A7Y9RXB6</accession>
<protein>
    <submittedName>
        <fullName evidence="4">Enoyl-CoA hydratase/carnithine racemase</fullName>
    </submittedName>
</protein>
<sequence length="237" mass="25026">MSLQRERHDDGVEVLRLDRPAKRNAFDTATLGLLNQALTELCDDPDVRVVVLSSTSETAFSAGADVSEQLDAAGGVARMEAFARLYRLVELVPVPTIAVCVGSTVGAGAEVAAGCDLRVAGDNLHLAWAGARLGVPVGPARLTPLVGLSRAKELVYTGRRVDADEALALGLVHRVAPAAEAEAAALELAAAVVRQSPSGVRELKEMFRELEGTLSRVDVENERLVRFQRDGAGLPQG</sequence>
<keyword evidence="3" id="KW-0456">Lyase</keyword>
<dbReference type="SUPFAM" id="SSF52096">
    <property type="entry name" value="ClpP/crotonase"/>
    <property type="match status" value="1"/>
</dbReference>
<organism evidence="4 5">
    <name type="scientific">Nocardioides perillae</name>
    <dbReference type="NCBI Taxonomy" id="1119534"/>
    <lineage>
        <taxon>Bacteria</taxon>
        <taxon>Bacillati</taxon>
        <taxon>Actinomycetota</taxon>
        <taxon>Actinomycetes</taxon>
        <taxon>Propionibacteriales</taxon>
        <taxon>Nocardioidaceae</taxon>
        <taxon>Nocardioides</taxon>
    </lineage>
</organism>
<dbReference type="GO" id="GO:0006635">
    <property type="term" value="P:fatty acid beta-oxidation"/>
    <property type="evidence" value="ECO:0007669"/>
    <property type="project" value="TreeGrafter"/>
</dbReference>
<evidence type="ECO:0000313" key="5">
    <source>
        <dbReference type="Proteomes" id="UP000544110"/>
    </source>
</evidence>
<gene>
    <name evidence="4" type="ORF">BJ989_002113</name>
</gene>
<keyword evidence="2" id="KW-0443">Lipid metabolism</keyword>
<evidence type="ECO:0000256" key="1">
    <source>
        <dbReference type="ARBA" id="ARBA00005254"/>
    </source>
</evidence>
<reference evidence="4 5" key="1">
    <citation type="submission" date="2020-07" db="EMBL/GenBank/DDBJ databases">
        <title>Sequencing the genomes of 1000 actinobacteria strains.</title>
        <authorList>
            <person name="Klenk H.-P."/>
        </authorList>
    </citation>
    <scope>NUCLEOTIDE SEQUENCE [LARGE SCALE GENOMIC DNA]</scope>
    <source>
        <strain evidence="4 5">DSM 24552</strain>
    </source>
</reference>
<evidence type="ECO:0000256" key="3">
    <source>
        <dbReference type="ARBA" id="ARBA00023239"/>
    </source>
</evidence>
<keyword evidence="5" id="KW-1185">Reference proteome</keyword>
<comment type="similarity">
    <text evidence="1">Belongs to the enoyl-CoA hydratase/isomerase family.</text>
</comment>
<dbReference type="EMBL" id="JACCAC010000001">
    <property type="protein sequence ID" value="NYG55809.1"/>
    <property type="molecule type" value="Genomic_DNA"/>
</dbReference>
<dbReference type="AlphaFoldDB" id="A0A7Y9RXB6"/>
<dbReference type="Pfam" id="PF00378">
    <property type="entry name" value="ECH_1"/>
    <property type="match status" value="1"/>
</dbReference>
<proteinExistence type="inferred from homology"/>
<dbReference type="RefSeq" id="WP_179518192.1">
    <property type="nucleotide sequence ID" value="NZ_JACCAC010000001.1"/>
</dbReference>
<dbReference type="CDD" id="cd06558">
    <property type="entry name" value="crotonase-like"/>
    <property type="match status" value="1"/>
</dbReference>
<evidence type="ECO:0000256" key="2">
    <source>
        <dbReference type="ARBA" id="ARBA00023098"/>
    </source>
</evidence>
<evidence type="ECO:0000313" key="4">
    <source>
        <dbReference type="EMBL" id="NYG55809.1"/>
    </source>
</evidence>
<dbReference type="Proteomes" id="UP000544110">
    <property type="component" value="Unassembled WGS sequence"/>
</dbReference>
<comment type="caution">
    <text evidence="4">The sequence shown here is derived from an EMBL/GenBank/DDBJ whole genome shotgun (WGS) entry which is preliminary data.</text>
</comment>
<dbReference type="PANTHER" id="PTHR11941:SF169">
    <property type="entry name" value="(7AS)-7A-METHYL-1,5-DIOXO-2,3,5,6,7,7A-HEXAHYDRO-1H-INDENE-CARBOXYL-COA HYDROLASE"/>
    <property type="match status" value="1"/>
</dbReference>
<dbReference type="Gene3D" id="3.90.226.10">
    <property type="entry name" value="2-enoyl-CoA Hydratase, Chain A, domain 1"/>
    <property type="match status" value="1"/>
</dbReference>
<dbReference type="InterPro" id="IPR029045">
    <property type="entry name" value="ClpP/crotonase-like_dom_sf"/>
</dbReference>
<dbReference type="PANTHER" id="PTHR11941">
    <property type="entry name" value="ENOYL-COA HYDRATASE-RELATED"/>
    <property type="match status" value="1"/>
</dbReference>
<name>A0A7Y9RXB6_9ACTN</name>